<dbReference type="Gene3D" id="3.40.50.1820">
    <property type="entry name" value="alpha/beta hydrolase"/>
    <property type="match status" value="1"/>
</dbReference>
<name>A0ABP0SDJ9_9DINO</name>
<evidence type="ECO:0000313" key="2">
    <source>
        <dbReference type="Proteomes" id="UP001642464"/>
    </source>
</evidence>
<proteinExistence type="predicted"/>
<dbReference type="InterPro" id="IPR029058">
    <property type="entry name" value="AB_hydrolase_fold"/>
</dbReference>
<evidence type="ECO:0000313" key="1">
    <source>
        <dbReference type="EMBL" id="CAK9110432.1"/>
    </source>
</evidence>
<keyword evidence="2" id="KW-1185">Reference proteome</keyword>
<sequence>MSMAVPCLDLAWLPPPGESEPAQAEELASALDAAFGPEGLGLVCVTGDEDFQVLIRRLRLELLPLAQDLARLPEESKDAIREKGTLNVNNYSRGVDGNRTGFYFHPALDNPADCLPPDVTSEPTFYTPNLWPDKDLPQLQSLARQCAPRLVELGRLLAAAVDWRCSQVLPGYRPGTLRELIAPAEKCNHKCRLICYHDFDTPEQCAASKGMWAPPHKDTGLLTVLVPGIFLDSSGKQMACPDPEVGLYVRNRKGKTIQIQKPDGVGECLFFQVGEALQIVSGGLYHATEHCVRGPPSHGRGYERATLAVFLQPHSHEELRLPDGVSMKEVADRACDPLFRMFLLYQPKDVRGMNFLHFCQREGPKLSDAVAEAMARVSTPIYSDGLQKQYFSHLLEDVQRRRDQFPERRLYITGHSLGGGLAKLVAAKVGIPAVTFMAPGLESTSYLVFRQNMIQDLHNVALTVMPDNDVVSRVDIQSGITIKTECEGNMLHCHLLYPTICNFLDRCGSGRPPAESLYLPCGACEDMPCG</sequence>
<gene>
    <name evidence="1" type="ORF">SCF082_LOCUS51290</name>
</gene>
<organism evidence="1 2">
    <name type="scientific">Durusdinium trenchii</name>
    <dbReference type="NCBI Taxonomy" id="1381693"/>
    <lineage>
        <taxon>Eukaryota</taxon>
        <taxon>Sar</taxon>
        <taxon>Alveolata</taxon>
        <taxon>Dinophyceae</taxon>
        <taxon>Suessiales</taxon>
        <taxon>Symbiodiniaceae</taxon>
        <taxon>Durusdinium</taxon>
    </lineage>
</organism>
<reference evidence="1 2" key="1">
    <citation type="submission" date="2024-02" db="EMBL/GenBank/DDBJ databases">
        <authorList>
            <person name="Chen Y."/>
            <person name="Shah S."/>
            <person name="Dougan E. K."/>
            <person name="Thang M."/>
            <person name="Chan C."/>
        </authorList>
    </citation>
    <scope>NUCLEOTIDE SEQUENCE [LARGE SCALE GENOMIC DNA]</scope>
</reference>
<dbReference type="Pfam" id="PF26363">
    <property type="entry name" value="Phospholipase-like"/>
    <property type="match status" value="1"/>
</dbReference>
<dbReference type="SUPFAM" id="SSF53474">
    <property type="entry name" value="alpha/beta-Hydrolases"/>
    <property type="match status" value="1"/>
</dbReference>
<dbReference type="PANTHER" id="PTHR48420">
    <property type="entry name" value="NON-HAEM DIOXYGENASE N-TERMINAL DOMAIN-CONTAINING PROTEIN"/>
    <property type="match status" value="1"/>
</dbReference>
<accession>A0ABP0SDJ9</accession>
<dbReference type="EMBL" id="CAXAMM010043528">
    <property type="protein sequence ID" value="CAK9110432.1"/>
    <property type="molecule type" value="Genomic_DNA"/>
</dbReference>
<protein>
    <submittedName>
        <fullName evidence="1">Uncharacterized protein</fullName>
    </submittedName>
</protein>
<dbReference type="Gene3D" id="2.60.120.330">
    <property type="entry name" value="B-lactam Antibiotic, Isopenicillin N Synthase, Chain"/>
    <property type="match status" value="1"/>
</dbReference>
<dbReference type="SUPFAM" id="SSF51197">
    <property type="entry name" value="Clavaminate synthase-like"/>
    <property type="match status" value="1"/>
</dbReference>
<dbReference type="PANTHER" id="PTHR48420:SF1">
    <property type="entry name" value="NON-HAEM DIOXYGENASE N-TERMINAL DOMAIN-CONTAINING PROTEIN"/>
    <property type="match status" value="1"/>
</dbReference>
<dbReference type="InterPro" id="IPR027443">
    <property type="entry name" value="IPNS-like_sf"/>
</dbReference>
<dbReference type="Proteomes" id="UP001642464">
    <property type="component" value="Unassembled WGS sequence"/>
</dbReference>
<comment type="caution">
    <text evidence="1">The sequence shown here is derived from an EMBL/GenBank/DDBJ whole genome shotgun (WGS) entry which is preliminary data.</text>
</comment>